<feature type="binding site" evidence="6">
    <location>
        <position position="121"/>
    </location>
    <ligand>
        <name>S-adenosyl-L-methionine</name>
        <dbReference type="ChEBI" id="CHEBI:59789"/>
    </ligand>
</feature>
<keyword evidence="2 6" id="KW-0698">rRNA processing</keyword>
<keyword evidence="5 6" id="KW-0949">S-adenosyl-L-methionine</keyword>
<dbReference type="SUPFAM" id="SSF53335">
    <property type="entry name" value="S-adenosyl-L-methionine-dependent methyltransferases"/>
    <property type="match status" value="1"/>
</dbReference>
<organism evidence="7 8">
    <name type="scientific">Thermosipho atlanticus DSM 15807</name>
    <dbReference type="NCBI Taxonomy" id="1123380"/>
    <lineage>
        <taxon>Bacteria</taxon>
        <taxon>Thermotogati</taxon>
        <taxon>Thermotogota</taxon>
        <taxon>Thermotogae</taxon>
        <taxon>Thermotogales</taxon>
        <taxon>Fervidobacteriaceae</taxon>
        <taxon>Thermosipho</taxon>
    </lineage>
</organism>
<gene>
    <name evidence="6" type="primary">rsmG</name>
    <name evidence="7" type="ORF">SAMN02745199_0105</name>
</gene>
<evidence type="ECO:0000256" key="5">
    <source>
        <dbReference type="ARBA" id="ARBA00022691"/>
    </source>
</evidence>
<dbReference type="GO" id="GO:0070043">
    <property type="term" value="F:rRNA (guanine-N7-)-methyltransferase activity"/>
    <property type="evidence" value="ECO:0007669"/>
    <property type="project" value="UniProtKB-UniRule"/>
</dbReference>
<keyword evidence="3 6" id="KW-0489">Methyltransferase</keyword>
<dbReference type="RefSeq" id="WP_073070961.1">
    <property type="nucleotide sequence ID" value="NZ_FQXN01000001.1"/>
</dbReference>
<dbReference type="InterPro" id="IPR003682">
    <property type="entry name" value="rRNA_ssu_MeTfrase_G"/>
</dbReference>
<comment type="subcellular location">
    <subcellularLocation>
        <location evidence="6">Cytoplasm</location>
    </subcellularLocation>
</comment>
<evidence type="ECO:0000313" key="7">
    <source>
        <dbReference type="EMBL" id="SHH16750.1"/>
    </source>
</evidence>
<dbReference type="STRING" id="1123380.SAMN02745199_0105"/>
<evidence type="ECO:0000256" key="6">
    <source>
        <dbReference type="HAMAP-Rule" id="MF_00074"/>
    </source>
</evidence>
<dbReference type="PANTHER" id="PTHR31760">
    <property type="entry name" value="S-ADENOSYL-L-METHIONINE-DEPENDENT METHYLTRANSFERASES SUPERFAMILY PROTEIN"/>
    <property type="match status" value="1"/>
</dbReference>
<proteinExistence type="inferred from homology"/>
<dbReference type="NCBIfam" id="TIGR00138">
    <property type="entry name" value="rsmG_gidB"/>
    <property type="match status" value="1"/>
</dbReference>
<keyword evidence="8" id="KW-1185">Reference proteome</keyword>
<comment type="similarity">
    <text evidence="6">Belongs to the methyltransferase superfamily. RNA methyltransferase RsmG family.</text>
</comment>
<dbReference type="GO" id="GO:0005829">
    <property type="term" value="C:cytosol"/>
    <property type="evidence" value="ECO:0007669"/>
    <property type="project" value="TreeGrafter"/>
</dbReference>
<dbReference type="OrthoDB" id="9808773at2"/>
<dbReference type="PANTHER" id="PTHR31760:SF0">
    <property type="entry name" value="S-ADENOSYL-L-METHIONINE-DEPENDENT METHYLTRANSFERASES SUPERFAMILY PROTEIN"/>
    <property type="match status" value="1"/>
</dbReference>
<feature type="binding site" evidence="6">
    <location>
        <begin position="105"/>
        <end position="106"/>
    </location>
    <ligand>
        <name>S-adenosyl-L-methionine</name>
        <dbReference type="ChEBI" id="CHEBI:59789"/>
    </ligand>
</feature>
<dbReference type="EMBL" id="FQXN01000001">
    <property type="protein sequence ID" value="SHH16750.1"/>
    <property type="molecule type" value="Genomic_DNA"/>
</dbReference>
<keyword evidence="1 6" id="KW-0963">Cytoplasm</keyword>
<accession>A0A1M5QSJ2</accession>
<evidence type="ECO:0000256" key="4">
    <source>
        <dbReference type="ARBA" id="ARBA00022679"/>
    </source>
</evidence>
<dbReference type="Proteomes" id="UP000242592">
    <property type="component" value="Unassembled WGS sequence"/>
</dbReference>
<dbReference type="EC" id="2.1.1.-" evidence="6"/>
<evidence type="ECO:0000256" key="3">
    <source>
        <dbReference type="ARBA" id="ARBA00022603"/>
    </source>
</evidence>
<comment type="function">
    <text evidence="6">Specifically methylates the N7 position of a guanine in 16S rRNA.</text>
</comment>
<feature type="binding site" evidence="6">
    <location>
        <begin position="77"/>
        <end position="79"/>
    </location>
    <ligand>
        <name>S-adenosyl-L-methionine</name>
        <dbReference type="ChEBI" id="CHEBI:59789"/>
    </ligand>
</feature>
<dbReference type="PIRSF" id="PIRSF003078">
    <property type="entry name" value="GidB"/>
    <property type="match status" value="1"/>
</dbReference>
<feature type="binding site" evidence="6">
    <location>
        <position position="55"/>
    </location>
    <ligand>
        <name>S-adenosyl-L-methionine</name>
        <dbReference type="ChEBI" id="CHEBI:59789"/>
    </ligand>
</feature>
<dbReference type="InterPro" id="IPR029063">
    <property type="entry name" value="SAM-dependent_MTases_sf"/>
</dbReference>
<evidence type="ECO:0000313" key="8">
    <source>
        <dbReference type="Proteomes" id="UP000242592"/>
    </source>
</evidence>
<dbReference type="HAMAP" id="MF_00074">
    <property type="entry name" value="16SrRNA_methyltr_G"/>
    <property type="match status" value="1"/>
</dbReference>
<comment type="caution">
    <text evidence="6">Lacks conserved residue(s) required for the propagation of feature annotation.</text>
</comment>
<evidence type="ECO:0000256" key="1">
    <source>
        <dbReference type="ARBA" id="ARBA00022490"/>
    </source>
</evidence>
<sequence length="209" mass="24236">MTKDEIIKNYVLEIINAPFNLTAFKDFELAYNFLAIDSLKPLKKEEIGENFLDVGTGGGVPGVFINIFYDVEGTLIDSSLKKINYVKTICEKLGLNKLKFVHGRIEEQSTFKEKFDSVFSRAVAELRVVLELTVPFAKKHGKIFLYKGINYKQELENAKKAIEILKLKLIDIREYNILEKKRYLLVFEKQDITPPKYPRRYSKISKFPL</sequence>
<dbReference type="Pfam" id="PF02527">
    <property type="entry name" value="GidB"/>
    <property type="match status" value="1"/>
</dbReference>
<name>A0A1M5QSJ2_9BACT</name>
<dbReference type="Gene3D" id="3.40.50.150">
    <property type="entry name" value="Vaccinia Virus protein VP39"/>
    <property type="match status" value="1"/>
</dbReference>
<reference evidence="8" key="1">
    <citation type="submission" date="2016-11" db="EMBL/GenBank/DDBJ databases">
        <authorList>
            <person name="Varghese N."/>
            <person name="Submissions S."/>
        </authorList>
    </citation>
    <scope>NUCLEOTIDE SEQUENCE [LARGE SCALE GENOMIC DNA]</scope>
    <source>
        <strain evidence="8">DSM 15807</strain>
    </source>
</reference>
<evidence type="ECO:0000256" key="2">
    <source>
        <dbReference type="ARBA" id="ARBA00022552"/>
    </source>
</evidence>
<protein>
    <recommendedName>
        <fullName evidence="6">Ribosomal RNA small subunit methyltransferase G</fullName>
        <ecNumber evidence="6">2.1.1.-</ecNumber>
    </recommendedName>
    <alternativeName>
        <fullName evidence="6">16S rRNA 7-methylguanosine methyltransferase</fullName>
        <shortName evidence="6">16S rRNA m7G methyltransferase</shortName>
    </alternativeName>
</protein>
<dbReference type="AlphaFoldDB" id="A0A1M5QSJ2"/>
<keyword evidence="4 6" id="KW-0808">Transferase</keyword>